<gene>
    <name evidence="8 10" type="primary">tilS</name>
    <name evidence="10" type="ORF">CWE10_15680</name>
</gene>
<dbReference type="RefSeq" id="WP_273380900.1">
    <property type="nucleotide sequence ID" value="NZ_PIUK01000208.1"/>
</dbReference>
<dbReference type="SMART" id="SM00977">
    <property type="entry name" value="TilS_C"/>
    <property type="match status" value="1"/>
</dbReference>
<keyword evidence="3 8" id="KW-0436">Ligase</keyword>
<dbReference type="GO" id="GO:0005524">
    <property type="term" value="F:ATP binding"/>
    <property type="evidence" value="ECO:0007669"/>
    <property type="project" value="UniProtKB-UniRule"/>
</dbReference>
<dbReference type="SUPFAM" id="SSF82829">
    <property type="entry name" value="MesJ substrate recognition domain-like"/>
    <property type="match status" value="1"/>
</dbReference>
<feature type="domain" description="Lysidine-tRNA(Ile) synthetase C-terminal" evidence="9">
    <location>
        <begin position="398"/>
        <end position="470"/>
    </location>
</feature>
<feature type="binding site" evidence="8">
    <location>
        <begin position="28"/>
        <end position="33"/>
    </location>
    <ligand>
        <name>ATP</name>
        <dbReference type="ChEBI" id="CHEBI:30616"/>
    </ligand>
</feature>
<dbReference type="InterPro" id="IPR014729">
    <property type="entry name" value="Rossmann-like_a/b/a_fold"/>
</dbReference>
<dbReference type="Pfam" id="PF11734">
    <property type="entry name" value="TilS_C"/>
    <property type="match status" value="1"/>
</dbReference>
<comment type="domain">
    <text evidence="8">The N-terminal region contains the highly conserved SGGXDS motif, predicted to be a P-loop motif involved in ATP binding.</text>
</comment>
<dbReference type="HAMAP" id="MF_01161">
    <property type="entry name" value="tRNA_Ile_lys_synt"/>
    <property type="match status" value="1"/>
</dbReference>
<dbReference type="NCBIfam" id="TIGR02432">
    <property type="entry name" value="lysidine_TilS_N"/>
    <property type="match status" value="1"/>
</dbReference>
<protein>
    <recommendedName>
        <fullName evidence="8">tRNA(Ile)-lysidine synthase</fullName>
        <ecNumber evidence="8">6.3.4.19</ecNumber>
    </recommendedName>
    <alternativeName>
        <fullName evidence="8">tRNA(Ile)-2-lysyl-cytidine synthase</fullName>
    </alternativeName>
    <alternativeName>
        <fullName evidence="8">tRNA(Ile)-lysidine synthetase</fullName>
    </alternativeName>
</protein>
<dbReference type="InterPro" id="IPR012796">
    <property type="entry name" value="Lysidine-tRNA-synth_C"/>
</dbReference>
<evidence type="ECO:0000256" key="4">
    <source>
        <dbReference type="ARBA" id="ARBA00022694"/>
    </source>
</evidence>
<evidence type="ECO:0000256" key="2">
    <source>
        <dbReference type="ARBA" id="ARBA00022490"/>
    </source>
</evidence>
<comment type="similarity">
    <text evidence="8">Belongs to the tRNA(Ile)-lysidine synthase family.</text>
</comment>
<dbReference type="AlphaFoldDB" id="A0A953IFL5"/>
<dbReference type="EMBL" id="PIUK01000208">
    <property type="protein sequence ID" value="MBY6277615.1"/>
    <property type="molecule type" value="Genomic_DNA"/>
</dbReference>
<dbReference type="EC" id="6.3.4.19" evidence="8"/>
<accession>A0A953IFL5</accession>
<evidence type="ECO:0000313" key="11">
    <source>
        <dbReference type="Proteomes" id="UP000732377"/>
    </source>
</evidence>
<dbReference type="Pfam" id="PF01171">
    <property type="entry name" value="ATP_bind_3"/>
    <property type="match status" value="1"/>
</dbReference>
<dbReference type="NCBIfam" id="TIGR02433">
    <property type="entry name" value="lysidine_TilS_C"/>
    <property type="match status" value="1"/>
</dbReference>
<dbReference type="InterPro" id="IPR011063">
    <property type="entry name" value="TilS/TtcA_N"/>
</dbReference>
<organism evidence="10 11">
    <name type="scientific">Symbiobacterium thermophilum</name>
    <dbReference type="NCBI Taxonomy" id="2734"/>
    <lineage>
        <taxon>Bacteria</taxon>
        <taxon>Bacillati</taxon>
        <taxon>Bacillota</taxon>
        <taxon>Clostridia</taxon>
        <taxon>Eubacteriales</taxon>
        <taxon>Symbiobacteriaceae</taxon>
        <taxon>Symbiobacterium</taxon>
    </lineage>
</organism>
<comment type="catalytic activity">
    <reaction evidence="7 8">
        <text>cytidine(34) in tRNA(Ile2) + L-lysine + ATP = lysidine(34) in tRNA(Ile2) + AMP + diphosphate + H(+)</text>
        <dbReference type="Rhea" id="RHEA:43744"/>
        <dbReference type="Rhea" id="RHEA-COMP:10625"/>
        <dbReference type="Rhea" id="RHEA-COMP:10670"/>
        <dbReference type="ChEBI" id="CHEBI:15378"/>
        <dbReference type="ChEBI" id="CHEBI:30616"/>
        <dbReference type="ChEBI" id="CHEBI:32551"/>
        <dbReference type="ChEBI" id="CHEBI:33019"/>
        <dbReference type="ChEBI" id="CHEBI:82748"/>
        <dbReference type="ChEBI" id="CHEBI:83665"/>
        <dbReference type="ChEBI" id="CHEBI:456215"/>
        <dbReference type="EC" id="6.3.4.19"/>
    </reaction>
</comment>
<evidence type="ECO:0000259" key="9">
    <source>
        <dbReference type="SMART" id="SM00977"/>
    </source>
</evidence>
<keyword evidence="6 8" id="KW-0067">ATP-binding</keyword>
<reference evidence="10" key="1">
    <citation type="submission" date="2017-11" db="EMBL/GenBank/DDBJ databases">
        <title>Three new genomes from thermophilic consortium.</title>
        <authorList>
            <person name="Quaggio R."/>
            <person name="Amgarten D."/>
            <person name="Setubal J.C."/>
        </authorList>
    </citation>
    <scope>NUCLEOTIDE SEQUENCE</scope>
    <source>
        <strain evidence="10">ZCTH01-B2</strain>
    </source>
</reference>
<name>A0A953IFL5_SYMTR</name>
<evidence type="ECO:0000256" key="5">
    <source>
        <dbReference type="ARBA" id="ARBA00022741"/>
    </source>
</evidence>
<dbReference type="Proteomes" id="UP000732377">
    <property type="component" value="Unassembled WGS sequence"/>
</dbReference>
<keyword evidence="4 8" id="KW-0819">tRNA processing</keyword>
<evidence type="ECO:0000313" key="10">
    <source>
        <dbReference type="EMBL" id="MBY6277615.1"/>
    </source>
</evidence>
<dbReference type="InterPro" id="IPR012094">
    <property type="entry name" value="tRNA_Ile_lys_synt"/>
</dbReference>
<dbReference type="SUPFAM" id="SSF52402">
    <property type="entry name" value="Adenine nucleotide alpha hydrolases-like"/>
    <property type="match status" value="1"/>
</dbReference>
<dbReference type="GO" id="GO:0032267">
    <property type="term" value="F:tRNA(Ile)-lysidine synthase activity"/>
    <property type="evidence" value="ECO:0007669"/>
    <property type="project" value="UniProtKB-EC"/>
</dbReference>
<evidence type="ECO:0000256" key="7">
    <source>
        <dbReference type="ARBA" id="ARBA00048539"/>
    </source>
</evidence>
<dbReference type="SUPFAM" id="SSF56037">
    <property type="entry name" value="PheT/TilS domain"/>
    <property type="match status" value="1"/>
</dbReference>
<dbReference type="CDD" id="cd01992">
    <property type="entry name" value="TilS_N"/>
    <property type="match status" value="1"/>
</dbReference>
<dbReference type="Gene3D" id="1.20.59.20">
    <property type="match status" value="1"/>
</dbReference>
<evidence type="ECO:0000256" key="8">
    <source>
        <dbReference type="HAMAP-Rule" id="MF_01161"/>
    </source>
</evidence>
<comment type="caution">
    <text evidence="10">The sequence shown here is derived from an EMBL/GenBank/DDBJ whole genome shotgun (WGS) entry which is preliminary data.</text>
</comment>
<dbReference type="GO" id="GO:0006400">
    <property type="term" value="P:tRNA modification"/>
    <property type="evidence" value="ECO:0007669"/>
    <property type="project" value="UniProtKB-UniRule"/>
</dbReference>
<dbReference type="PANTHER" id="PTHR43033:SF1">
    <property type="entry name" value="TRNA(ILE)-LYSIDINE SYNTHASE-RELATED"/>
    <property type="match status" value="1"/>
</dbReference>
<comment type="subcellular location">
    <subcellularLocation>
        <location evidence="1 8">Cytoplasm</location>
    </subcellularLocation>
</comment>
<evidence type="ECO:0000256" key="6">
    <source>
        <dbReference type="ARBA" id="ARBA00022840"/>
    </source>
</evidence>
<comment type="function">
    <text evidence="8">Ligates lysine onto the cytidine present at position 34 of the AUA codon-specific tRNA(Ile) that contains the anticodon CAU, in an ATP-dependent manner. Cytidine is converted to lysidine, thus changing the amino acid specificity of the tRNA from methionine to isoleucine.</text>
</comment>
<dbReference type="InterPro" id="IPR012795">
    <property type="entry name" value="tRNA_Ile_lys_synt_N"/>
</dbReference>
<evidence type="ECO:0000256" key="3">
    <source>
        <dbReference type="ARBA" id="ARBA00022598"/>
    </source>
</evidence>
<dbReference type="GO" id="GO:0005737">
    <property type="term" value="C:cytoplasm"/>
    <property type="evidence" value="ECO:0007669"/>
    <property type="project" value="UniProtKB-SubCell"/>
</dbReference>
<proteinExistence type="inferred from homology"/>
<sequence length="482" mass="52624">MPLLDRVREYVVRHGMLEPGDRVIVAVSGGPDSLALTHVLYRLAPAWRLSLHLFHLDHGLRGEASRADAAFVADLARELSLPLTTVTLRPGELEAMRGSLEDNARRRRYAEMARLAAAIGAQRAATGHNRNDQAETVLMRLLRGSGSTGLAGIPPVRREGGLTIIRPLLGASRQEILAYCRAHGLTPRMDATNLQGDFERNRIRLEILPALTERFGDAVVDNLAQTADLLREEDRLLAELTREACARCGWRETGEATGEPVVELDGTRLVQEPLALARRIVRMAVQRVSGSAYGPGLSAVTRALELAGRTEGSHWLDLPQGVRLSVAYGRCRFARSHPQLGPGAEALEQVWPVAVPGETAIPALGVTVAVDLAPPSAMPARLPDDETWLDRDRLPGPLAVRTRRPGDRLWPAGMQGSKKLQDILVDAKVPRDERDGLPLLVAGDTVVWVPGVIRDRRFRPDAGTRLALRVTLRRRPEESGGG</sequence>
<dbReference type="Gene3D" id="3.40.50.620">
    <property type="entry name" value="HUPs"/>
    <property type="match status" value="1"/>
</dbReference>
<dbReference type="PANTHER" id="PTHR43033">
    <property type="entry name" value="TRNA(ILE)-LYSIDINE SYNTHASE-RELATED"/>
    <property type="match status" value="1"/>
</dbReference>
<evidence type="ECO:0000256" key="1">
    <source>
        <dbReference type="ARBA" id="ARBA00004496"/>
    </source>
</evidence>
<keyword evidence="5 8" id="KW-0547">Nucleotide-binding</keyword>
<keyword evidence="2 8" id="KW-0963">Cytoplasm</keyword>